<dbReference type="Proteomes" id="UP000006514">
    <property type="component" value="Unassembled WGS sequence"/>
</dbReference>
<dbReference type="EMBL" id="JH687847">
    <property type="protein sequence ID" value="EJD37103.1"/>
    <property type="molecule type" value="Genomic_DNA"/>
</dbReference>
<evidence type="ECO:0000256" key="1">
    <source>
        <dbReference type="SAM" id="SignalP"/>
    </source>
</evidence>
<feature type="signal peptide" evidence="1">
    <location>
        <begin position="1"/>
        <end position="24"/>
    </location>
</feature>
<dbReference type="KEGG" id="adl:AURDEDRAFT_147094"/>
<protein>
    <recommendedName>
        <fullName evidence="4">CBM1 domain-containing protein</fullName>
    </recommendedName>
</protein>
<proteinExistence type="predicted"/>
<evidence type="ECO:0008006" key="4">
    <source>
        <dbReference type="Google" id="ProtNLM"/>
    </source>
</evidence>
<name>J0LH39_AURST</name>
<feature type="chain" id="PRO_5003735776" description="CBM1 domain-containing protein" evidence="1">
    <location>
        <begin position="25"/>
        <end position="67"/>
    </location>
</feature>
<keyword evidence="3" id="KW-1185">Reference proteome</keyword>
<reference evidence="3" key="1">
    <citation type="journal article" date="2012" name="Science">
        <title>The Paleozoic origin of enzymatic lignin decomposition reconstructed from 31 fungal genomes.</title>
        <authorList>
            <person name="Floudas D."/>
            <person name="Binder M."/>
            <person name="Riley R."/>
            <person name="Barry K."/>
            <person name="Blanchette R.A."/>
            <person name="Henrissat B."/>
            <person name="Martinez A.T."/>
            <person name="Otillar R."/>
            <person name="Spatafora J.W."/>
            <person name="Yadav J.S."/>
            <person name="Aerts A."/>
            <person name="Benoit I."/>
            <person name="Boyd A."/>
            <person name="Carlson A."/>
            <person name="Copeland A."/>
            <person name="Coutinho P.M."/>
            <person name="de Vries R.P."/>
            <person name="Ferreira P."/>
            <person name="Findley K."/>
            <person name="Foster B."/>
            <person name="Gaskell J."/>
            <person name="Glotzer D."/>
            <person name="Gorecki P."/>
            <person name="Heitman J."/>
            <person name="Hesse C."/>
            <person name="Hori C."/>
            <person name="Igarashi K."/>
            <person name="Jurgens J.A."/>
            <person name="Kallen N."/>
            <person name="Kersten P."/>
            <person name="Kohler A."/>
            <person name="Kuees U."/>
            <person name="Kumar T.K.A."/>
            <person name="Kuo A."/>
            <person name="LaButti K."/>
            <person name="Larrondo L.F."/>
            <person name="Lindquist E."/>
            <person name="Ling A."/>
            <person name="Lombard V."/>
            <person name="Lucas S."/>
            <person name="Lundell T."/>
            <person name="Martin R."/>
            <person name="McLaughlin D.J."/>
            <person name="Morgenstern I."/>
            <person name="Morin E."/>
            <person name="Murat C."/>
            <person name="Nagy L.G."/>
            <person name="Nolan M."/>
            <person name="Ohm R.A."/>
            <person name="Patyshakuliyeva A."/>
            <person name="Rokas A."/>
            <person name="Ruiz-Duenas F.J."/>
            <person name="Sabat G."/>
            <person name="Salamov A."/>
            <person name="Samejima M."/>
            <person name="Schmutz J."/>
            <person name="Slot J.C."/>
            <person name="St John F."/>
            <person name="Stenlid J."/>
            <person name="Sun H."/>
            <person name="Sun S."/>
            <person name="Syed K."/>
            <person name="Tsang A."/>
            <person name="Wiebenga A."/>
            <person name="Young D."/>
            <person name="Pisabarro A."/>
            <person name="Eastwood D.C."/>
            <person name="Martin F."/>
            <person name="Cullen D."/>
            <person name="Grigoriev I.V."/>
            <person name="Hibbett D.S."/>
        </authorList>
    </citation>
    <scope>NUCLEOTIDE SEQUENCE [LARGE SCALE GENOMIC DNA]</scope>
    <source>
        <strain evidence="3">TFB10046</strain>
    </source>
</reference>
<dbReference type="AlphaFoldDB" id="J0LH39"/>
<gene>
    <name evidence="2" type="ORF">AURDEDRAFT_147094</name>
</gene>
<dbReference type="InParanoid" id="J0LH39"/>
<sequence length="67" mass="7300">MPMGAPIAAWLVLLSALAISDLSARSQFNFGEFGCRFPGPDSCCYWSILPHAPSDALSRLRSILEMI</sequence>
<evidence type="ECO:0000313" key="2">
    <source>
        <dbReference type="EMBL" id="EJD37103.1"/>
    </source>
</evidence>
<organism evidence="2 3">
    <name type="scientific">Auricularia subglabra (strain TFB-10046 / SS5)</name>
    <name type="common">White-rot fungus</name>
    <name type="synonym">Auricularia delicata (strain TFB10046)</name>
    <dbReference type="NCBI Taxonomy" id="717982"/>
    <lineage>
        <taxon>Eukaryota</taxon>
        <taxon>Fungi</taxon>
        <taxon>Dikarya</taxon>
        <taxon>Basidiomycota</taxon>
        <taxon>Agaricomycotina</taxon>
        <taxon>Agaricomycetes</taxon>
        <taxon>Auriculariales</taxon>
        <taxon>Auriculariaceae</taxon>
        <taxon>Auricularia</taxon>
    </lineage>
</organism>
<evidence type="ECO:0000313" key="3">
    <source>
        <dbReference type="Proteomes" id="UP000006514"/>
    </source>
</evidence>
<keyword evidence="1" id="KW-0732">Signal</keyword>
<accession>J0LH39</accession>